<dbReference type="EMBL" id="CATNWA010015119">
    <property type="protein sequence ID" value="CAI9579686.1"/>
    <property type="molecule type" value="Genomic_DNA"/>
</dbReference>
<protein>
    <recommendedName>
        <fullName evidence="1">E3 ubiquitin-protein ligase PPP1R11</fullName>
    </recommendedName>
    <alternativeName>
        <fullName evidence="3">Protein phosphatase 1 regulatory subunit 11</fullName>
    </alternativeName>
</protein>
<evidence type="ECO:0000256" key="2">
    <source>
        <dbReference type="ARBA" id="ARBA00023272"/>
    </source>
</evidence>
<dbReference type="PANTHER" id="PTHR20835">
    <property type="entry name" value="E3 UBIQUITIN-PROTEIN LIGASE PPP1R11-RELATED"/>
    <property type="match status" value="1"/>
</dbReference>
<feature type="non-terminal residue" evidence="5">
    <location>
        <position position="1"/>
    </location>
</feature>
<accession>A0ABN9E462</accession>
<evidence type="ECO:0000313" key="6">
    <source>
        <dbReference type="Proteomes" id="UP001162483"/>
    </source>
</evidence>
<sequence length="152" mass="15985">GSVRLDALSSQTASGRFLGGVLWPGGSAASRDMAESSGTAVGGGAASSTVTTESEAQPEPRSLTLKLRKRKPDKKVEWTCDTVDNENLGRRSSKCCCIYEKPRAFGESSTESEDDDEGCDSSHCIRGHKKKTPGSGEGPPPSSHENSGAMQH</sequence>
<name>A0ABN9E462_9NEOB</name>
<feature type="compositionally biased region" description="Acidic residues" evidence="4">
    <location>
        <begin position="110"/>
        <end position="119"/>
    </location>
</feature>
<evidence type="ECO:0000313" key="5">
    <source>
        <dbReference type="EMBL" id="CAI9579686.1"/>
    </source>
</evidence>
<feature type="compositionally biased region" description="Low complexity" evidence="4">
    <location>
        <begin position="46"/>
        <end position="55"/>
    </location>
</feature>
<feature type="region of interest" description="Disordered" evidence="4">
    <location>
        <begin position="16"/>
        <end position="75"/>
    </location>
</feature>
<feature type="compositionally biased region" description="Low complexity" evidence="4">
    <location>
        <begin position="143"/>
        <end position="152"/>
    </location>
</feature>
<keyword evidence="6" id="KW-1185">Reference proteome</keyword>
<dbReference type="Proteomes" id="UP001162483">
    <property type="component" value="Unassembled WGS sequence"/>
</dbReference>
<dbReference type="Pfam" id="PF07491">
    <property type="entry name" value="PPI_Ypi1"/>
    <property type="match status" value="1"/>
</dbReference>
<evidence type="ECO:0000256" key="4">
    <source>
        <dbReference type="SAM" id="MobiDB-lite"/>
    </source>
</evidence>
<proteinExistence type="predicted"/>
<evidence type="ECO:0000256" key="3">
    <source>
        <dbReference type="ARBA" id="ARBA00031039"/>
    </source>
</evidence>
<evidence type="ECO:0000256" key="1">
    <source>
        <dbReference type="ARBA" id="ARBA00021994"/>
    </source>
</evidence>
<organism evidence="5 6">
    <name type="scientific">Staurois parvus</name>
    <dbReference type="NCBI Taxonomy" id="386267"/>
    <lineage>
        <taxon>Eukaryota</taxon>
        <taxon>Metazoa</taxon>
        <taxon>Chordata</taxon>
        <taxon>Craniata</taxon>
        <taxon>Vertebrata</taxon>
        <taxon>Euteleostomi</taxon>
        <taxon>Amphibia</taxon>
        <taxon>Batrachia</taxon>
        <taxon>Anura</taxon>
        <taxon>Neobatrachia</taxon>
        <taxon>Ranoidea</taxon>
        <taxon>Ranidae</taxon>
        <taxon>Staurois</taxon>
    </lineage>
</organism>
<comment type="caution">
    <text evidence="5">The sequence shown here is derived from an EMBL/GenBank/DDBJ whole genome shotgun (WGS) entry which is preliminary data.</text>
</comment>
<feature type="region of interest" description="Disordered" evidence="4">
    <location>
        <begin position="104"/>
        <end position="152"/>
    </location>
</feature>
<gene>
    <name evidence="5" type="ORF">SPARVUS_LOCUS9143012</name>
</gene>
<keyword evidence="2" id="KW-0650">Protein phosphatase inhibitor</keyword>
<dbReference type="InterPro" id="IPR011107">
    <property type="entry name" value="PPI_Ypi1"/>
</dbReference>
<reference evidence="5" key="1">
    <citation type="submission" date="2023-05" db="EMBL/GenBank/DDBJ databases">
        <authorList>
            <person name="Stuckert A."/>
        </authorList>
    </citation>
    <scope>NUCLEOTIDE SEQUENCE</scope>
</reference>
<dbReference type="PANTHER" id="PTHR20835:SF0">
    <property type="entry name" value="E3 UBIQUITIN-PROTEIN LIGASE PPP1R11"/>
    <property type="match status" value="1"/>
</dbReference>